<protein>
    <recommendedName>
        <fullName evidence="3">HTH tetR-type domain-containing protein</fullName>
    </recommendedName>
</protein>
<evidence type="ECO:0000259" key="3">
    <source>
        <dbReference type="PROSITE" id="PS50977"/>
    </source>
</evidence>
<feature type="DNA-binding region" description="H-T-H motif" evidence="2">
    <location>
        <begin position="37"/>
        <end position="56"/>
    </location>
</feature>
<dbReference type="InterPro" id="IPR023772">
    <property type="entry name" value="DNA-bd_HTH_TetR-type_CS"/>
</dbReference>
<dbReference type="Gene3D" id="1.10.357.10">
    <property type="entry name" value="Tetracycline Repressor, domain 2"/>
    <property type="match status" value="1"/>
</dbReference>
<name>A0ABN2WWM1_9MICO</name>
<reference evidence="4 5" key="1">
    <citation type="journal article" date="2019" name="Int. J. Syst. Evol. Microbiol.">
        <title>The Global Catalogue of Microorganisms (GCM) 10K type strain sequencing project: providing services to taxonomists for standard genome sequencing and annotation.</title>
        <authorList>
            <consortium name="The Broad Institute Genomics Platform"/>
            <consortium name="The Broad Institute Genome Sequencing Center for Infectious Disease"/>
            <person name="Wu L."/>
            <person name="Ma J."/>
        </authorList>
    </citation>
    <scope>NUCLEOTIDE SEQUENCE [LARGE SCALE GENOMIC DNA]</scope>
    <source>
        <strain evidence="4 5">JCM 15900</strain>
    </source>
</reference>
<dbReference type="Pfam" id="PF00440">
    <property type="entry name" value="TetR_N"/>
    <property type="match status" value="1"/>
</dbReference>
<dbReference type="Proteomes" id="UP001500984">
    <property type="component" value="Unassembled WGS sequence"/>
</dbReference>
<keyword evidence="1 2" id="KW-0238">DNA-binding</keyword>
<dbReference type="PROSITE" id="PS01081">
    <property type="entry name" value="HTH_TETR_1"/>
    <property type="match status" value="1"/>
</dbReference>
<dbReference type="SUPFAM" id="SSF46689">
    <property type="entry name" value="Homeodomain-like"/>
    <property type="match status" value="1"/>
</dbReference>
<gene>
    <name evidence="4" type="ORF">GCM10009823_22450</name>
</gene>
<organism evidence="4 5">
    <name type="scientific">Brevibacterium salitolerans</name>
    <dbReference type="NCBI Taxonomy" id="1403566"/>
    <lineage>
        <taxon>Bacteria</taxon>
        <taxon>Bacillati</taxon>
        <taxon>Actinomycetota</taxon>
        <taxon>Actinomycetes</taxon>
        <taxon>Micrococcales</taxon>
        <taxon>Brevibacteriaceae</taxon>
        <taxon>Brevibacterium</taxon>
    </lineage>
</organism>
<comment type="caution">
    <text evidence="4">The sequence shown here is derived from an EMBL/GenBank/DDBJ whole genome shotgun (WGS) entry which is preliminary data.</text>
</comment>
<accession>A0ABN2WWM1</accession>
<evidence type="ECO:0000256" key="2">
    <source>
        <dbReference type="PROSITE-ProRule" id="PRU00335"/>
    </source>
</evidence>
<keyword evidence="5" id="KW-1185">Reference proteome</keyword>
<evidence type="ECO:0000313" key="5">
    <source>
        <dbReference type="Proteomes" id="UP001500984"/>
    </source>
</evidence>
<evidence type="ECO:0000313" key="4">
    <source>
        <dbReference type="EMBL" id="GAA2100205.1"/>
    </source>
</evidence>
<dbReference type="InterPro" id="IPR001647">
    <property type="entry name" value="HTH_TetR"/>
</dbReference>
<dbReference type="PROSITE" id="PS50977">
    <property type="entry name" value="HTH_TETR_2"/>
    <property type="match status" value="1"/>
</dbReference>
<proteinExistence type="predicted"/>
<feature type="domain" description="HTH tetR-type" evidence="3">
    <location>
        <begin position="14"/>
        <end position="74"/>
    </location>
</feature>
<dbReference type="InterPro" id="IPR009057">
    <property type="entry name" value="Homeodomain-like_sf"/>
</dbReference>
<sequence>MGDSAIGPREKRRRETIRQIVELARARTAREGLSGYTVEELCEAVGISRRTFFNYFASKEDAVLGILVAPGEEELEAAFVAGERPHAAGEASAVRREGGGEAVSPVHADRPGPGGLGAGLFDDFLELQLARWRLAAPLVTNLDSLRAAVEREPRLHTRILERIRSNEQRDTALIERREGLEPGDARADTLVHLVGGLSRAVAAEYFRRTDLVELDPDDLAERFAERAALARALLAAP</sequence>
<dbReference type="RefSeq" id="WP_344337297.1">
    <property type="nucleotide sequence ID" value="NZ_BAAAPZ010000008.1"/>
</dbReference>
<dbReference type="EMBL" id="BAAAPZ010000008">
    <property type="protein sequence ID" value="GAA2100205.1"/>
    <property type="molecule type" value="Genomic_DNA"/>
</dbReference>
<evidence type="ECO:0000256" key="1">
    <source>
        <dbReference type="ARBA" id="ARBA00023125"/>
    </source>
</evidence>